<accession>A0A0F9B3K3</accession>
<dbReference type="Gene3D" id="3.40.50.620">
    <property type="entry name" value="HUPs"/>
    <property type="match status" value="1"/>
</dbReference>
<dbReference type="AlphaFoldDB" id="A0A0F9B3K3"/>
<dbReference type="EMBL" id="LAZR01042905">
    <property type="protein sequence ID" value="KKL08367.1"/>
    <property type="molecule type" value="Genomic_DNA"/>
</dbReference>
<sequence>VDYSLTWTCYSGKDVPCLKCGSCVERIEAFEYNNIRDPLINKKVWDKIISE</sequence>
<dbReference type="SUPFAM" id="SSF52402">
    <property type="entry name" value="Adenine nucleotide alpha hydrolases-like"/>
    <property type="match status" value="1"/>
</dbReference>
<protein>
    <recommendedName>
        <fullName evidence="2">7-cyano-7-deazaguanine synthase</fullName>
    </recommendedName>
</protein>
<dbReference type="InterPro" id="IPR014729">
    <property type="entry name" value="Rossmann-like_a/b/a_fold"/>
</dbReference>
<dbReference type="InterPro" id="IPR018317">
    <property type="entry name" value="QueC"/>
</dbReference>
<evidence type="ECO:0000313" key="1">
    <source>
        <dbReference type="EMBL" id="KKL08367.1"/>
    </source>
</evidence>
<organism evidence="1">
    <name type="scientific">marine sediment metagenome</name>
    <dbReference type="NCBI Taxonomy" id="412755"/>
    <lineage>
        <taxon>unclassified sequences</taxon>
        <taxon>metagenomes</taxon>
        <taxon>ecological metagenomes</taxon>
    </lineage>
</organism>
<gene>
    <name evidence="1" type="ORF">LCGC14_2576600</name>
</gene>
<name>A0A0F9B3K3_9ZZZZ</name>
<evidence type="ECO:0008006" key="2">
    <source>
        <dbReference type="Google" id="ProtNLM"/>
    </source>
</evidence>
<feature type="non-terminal residue" evidence="1">
    <location>
        <position position="1"/>
    </location>
</feature>
<reference evidence="1" key="1">
    <citation type="journal article" date="2015" name="Nature">
        <title>Complex archaea that bridge the gap between prokaryotes and eukaryotes.</title>
        <authorList>
            <person name="Spang A."/>
            <person name="Saw J.H."/>
            <person name="Jorgensen S.L."/>
            <person name="Zaremba-Niedzwiedzka K."/>
            <person name="Martijn J."/>
            <person name="Lind A.E."/>
            <person name="van Eijk R."/>
            <person name="Schleper C."/>
            <person name="Guy L."/>
            <person name="Ettema T.J."/>
        </authorList>
    </citation>
    <scope>NUCLEOTIDE SEQUENCE</scope>
</reference>
<dbReference type="Pfam" id="PF06508">
    <property type="entry name" value="QueC"/>
    <property type="match status" value="1"/>
</dbReference>
<comment type="caution">
    <text evidence="1">The sequence shown here is derived from an EMBL/GenBank/DDBJ whole genome shotgun (WGS) entry which is preliminary data.</text>
</comment>
<proteinExistence type="predicted"/>